<evidence type="ECO:0000313" key="1">
    <source>
        <dbReference type="EMBL" id="KAF6167355.1"/>
    </source>
</evidence>
<dbReference type="PANTHER" id="PTHR34776:SF1">
    <property type="entry name" value="F17F16.3 PROTEIN"/>
    <property type="match status" value="1"/>
</dbReference>
<dbReference type="Proteomes" id="UP000541444">
    <property type="component" value="Unassembled WGS sequence"/>
</dbReference>
<sequence length="143" mass="16196">MGRKSLPDPSKRSRPYCGFVEMVTANPIDVKTAQKREDYDTVTRGHRHTSPTRALGKGAYRILIFEAQRIRQENSHTFDLQAFEFPPEGEKNEPQEALIVECKGQCEFLLISASDDIDEELRLELKTEGETASATPQLKGTWV</sequence>
<gene>
    <name evidence="1" type="ORF">GIB67_043216</name>
</gene>
<accession>A0A7J7NJJ0</accession>
<comment type="caution">
    <text evidence="1">The sequence shown here is derived from an EMBL/GenBank/DDBJ whole genome shotgun (WGS) entry which is preliminary data.</text>
</comment>
<protein>
    <submittedName>
        <fullName evidence="1">Uncharacterized protein</fullName>
    </submittedName>
</protein>
<dbReference type="OrthoDB" id="1028014at2759"/>
<reference evidence="1 2" key="1">
    <citation type="journal article" date="2020" name="IScience">
        <title>Genome Sequencing of the Endangered Kingdonia uniflora (Circaeasteraceae, Ranunculales) Reveals Potential Mechanisms of Evolutionary Specialization.</title>
        <authorList>
            <person name="Sun Y."/>
            <person name="Deng T."/>
            <person name="Zhang A."/>
            <person name="Moore M.J."/>
            <person name="Landis J.B."/>
            <person name="Lin N."/>
            <person name="Zhang H."/>
            <person name="Zhang X."/>
            <person name="Huang J."/>
            <person name="Zhang X."/>
            <person name="Sun H."/>
            <person name="Wang H."/>
        </authorList>
    </citation>
    <scope>NUCLEOTIDE SEQUENCE [LARGE SCALE GENOMIC DNA]</scope>
    <source>
        <strain evidence="1">TB1705</strain>
        <tissue evidence="1">Leaf</tissue>
    </source>
</reference>
<proteinExistence type="predicted"/>
<dbReference type="EMBL" id="JACGCM010000760">
    <property type="protein sequence ID" value="KAF6167355.1"/>
    <property type="molecule type" value="Genomic_DNA"/>
</dbReference>
<dbReference type="PANTHER" id="PTHR34776">
    <property type="entry name" value="F17F16.3 PROTEIN"/>
    <property type="match status" value="1"/>
</dbReference>
<dbReference type="AlphaFoldDB" id="A0A7J7NJJ0"/>
<organism evidence="1 2">
    <name type="scientific">Kingdonia uniflora</name>
    <dbReference type="NCBI Taxonomy" id="39325"/>
    <lineage>
        <taxon>Eukaryota</taxon>
        <taxon>Viridiplantae</taxon>
        <taxon>Streptophyta</taxon>
        <taxon>Embryophyta</taxon>
        <taxon>Tracheophyta</taxon>
        <taxon>Spermatophyta</taxon>
        <taxon>Magnoliopsida</taxon>
        <taxon>Ranunculales</taxon>
        <taxon>Circaeasteraceae</taxon>
        <taxon>Kingdonia</taxon>
    </lineage>
</organism>
<keyword evidence="2" id="KW-1185">Reference proteome</keyword>
<evidence type="ECO:0000313" key="2">
    <source>
        <dbReference type="Proteomes" id="UP000541444"/>
    </source>
</evidence>
<name>A0A7J7NJJ0_9MAGN</name>